<sequence length="440" mass="44676">MWAEALRGRDRLRALPAGAPVALRVDKSPAGIALVLGALLSGRPALLPSATLPETVLGELLAATGCTWVVTPTGATEVPGAGRAAPAGTALVLTTSGSTGVPKAVPLPGAGIDAFTRWAAARFGVGRGTPVLSYAPLTFDLSLLDIWTTLAAGGTAVLVDEDEALHAGRLAAAVRDNRVEVVQAVPMALALLASAGGSYGSVRHAIATGDALPPGGVTAMAAAFPGARLHNLYGCTETNDSLIHDIDPRRDADGPVPIGVPLPGVAARVVDAEGTEVTGPGTGELWVRTPFQGPGYLGGVRGGFDAGEPGWYRTGDLVRRRADGALVLLGRADSRVKVRGVAVDLAAVEAALAGHGEVVEAVVLAVPDPVGGRRLRGLARRAAGSALTTLDLRRHCAAVLPRGAVPSDLLIVDTALPRNTNGKLDRAAAAREHTPTLEGI</sequence>
<dbReference type="PANTHER" id="PTHR45527:SF1">
    <property type="entry name" value="FATTY ACID SYNTHASE"/>
    <property type="match status" value="1"/>
</dbReference>
<name>A0A1Q9LC91_9PSEU</name>
<dbReference type="PROSITE" id="PS00455">
    <property type="entry name" value="AMP_BINDING"/>
    <property type="match status" value="1"/>
</dbReference>
<feature type="domain" description="AMP-dependent synthetase/ligase" evidence="1">
    <location>
        <begin position="85"/>
        <end position="297"/>
    </location>
</feature>
<dbReference type="InterPro" id="IPR042099">
    <property type="entry name" value="ANL_N_sf"/>
</dbReference>
<evidence type="ECO:0000259" key="2">
    <source>
        <dbReference type="Pfam" id="PF13193"/>
    </source>
</evidence>
<dbReference type="GO" id="GO:0044550">
    <property type="term" value="P:secondary metabolite biosynthetic process"/>
    <property type="evidence" value="ECO:0007669"/>
    <property type="project" value="TreeGrafter"/>
</dbReference>
<gene>
    <name evidence="3" type="ORF">BJP25_05845</name>
</gene>
<evidence type="ECO:0000259" key="1">
    <source>
        <dbReference type="Pfam" id="PF00501"/>
    </source>
</evidence>
<proteinExistence type="predicted"/>
<dbReference type="EMBL" id="MKQR01000032">
    <property type="protein sequence ID" value="OLR89626.1"/>
    <property type="molecule type" value="Genomic_DNA"/>
</dbReference>
<dbReference type="Gene3D" id="3.40.50.12780">
    <property type="entry name" value="N-terminal domain of ligase-like"/>
    <property type="match status" value="1"/>
</dbReference>
<evidence type="ECO:0008006" key="5">
    <source>
        <dbReference type="Google" id="ProtNLM"/>
    </source>
</evidence>
<dbReference type="Pfam" id="PF00501">
    <property type="entry name" value="AMP-binding"/>
    <property type="match status" value="1"/>
</dbReference>
<dbReference type="Proteomes" id="UP000186040">
    <property type="component" value="Unassembled WGS sequence"/>
</dbReference>
<dbReference type="SUPFAM" id="SSF56801">
    <property type="entry name" value="Acetyl-CoA synthetase-like"/>
    <property type="match status" value="1"/>
</dbReference>
<feature type="domain" description="AMP-binding enzyme C-terminal" evidence="2">
    <location>
        <begin position="348"/>
        <end position="423"/>
    </location>
</feature>
<dbReference type="PANTHER" id="PTHR45527">
    <property type="entry name" value="NONRIBOSOMAL PEPTIDE SYNTHETASE"/>
    <property type="match status" value="1"/>
</dbReference>
<comment type="caution">
    <text evidence="3">The sequence shown here is derived from an EMBL/GenBank/DDBJ whole genome shotgun (WGS) entry which is preliminary data.</text>
</comment>
<dbReference type="Gene3D" id="3.30.300.30">
    <property type="match status" value="1"/>
</dbReference>
<dbReference type="InterPro" id="IPR020845">
    <property type="entry name" value="AMP-binding_CS"/>
</dbReference>
<accession>A0A1Q9LC91</accession>
<dbReference type="STRING" id="1193682.BJP25_05845"/>
<dbReference type="Pfam" id="PF13193">
    <property type="entry name" value="AMP-binding_C"/>
    <property type="match status" value="1"/>
</dbReference>
<protein>
    <recommendedName>
        <fullName evidence="5">Fatty acid--CoA ligase</fullName>
    </recommendedName>
</protein>
<evidence type="ECO:0000313" key="4">
    <source>
        <dbReference type="Proteomes" id="UP000186040"/>
    </source>
</evidence>
<dbReference type="GO" id="GO:0005737">
    <property type="term" value="C:cytoplasm"/>
    <property type="evidence" value="ECO:0007669"/>
    <property type="project" value="TreeGrafter"/>
</dbReference>
<dbReference type="InterPro" id="IPR000873">
    <property type="entry name" value="AMP-dep_synth/lig_dom"/>
</dbReference>
<reference evidence="3 4" key="1">
    <citation type="submission" date="2016-10" db="EMBL/GenBank/DDBJ databases">
        <title>The Draft Genome Sequence of Actinokineospora bangkokensis 44EHWT reveals the biosynthetic pathway of antifungal compounds Thailandins with unusual extender unit butylmalonyl-CoA.</title>
        <authorList>
            <person name="Greule A."/>
            <person name="Intra B."/>
            <person name="Flemming S."/>
            <person name="Rommel M.G."/>
            <person name="Panbangred W."/>
            <person name="Bechthold A."/>
        </authorList>
    </citation>
    <scope>NUCLEOTIDE SEQUENCE [LARGE SCALE GENOMIC DNA]</scope>
    <source>
        <strain evidence="3 4">44EHW</strain>
    </source>
</reference>
<evidence type="ECO:0000313" key="3">
    <source>
        <dbReference type="EMBL" id="OLR89626.1"/>
    </source>
</evidence>
<dbReference type="AlphaFoldDB" id="A0A1Q9LC91"/>
<dbReference type="InterPro" id="IPR025110">
    <property type="entry name" value="AMP-bd_C"/>
</dbReference>
<dbReference type="GO" id="GO:0031177">
    <property type="term" value="F:phosphopantetheine binding"/>
    <property type="evidence" value="ECO:0007669"/>
    <property type="project" value="TreeGrafter"/>
</dbReference>
<dbReference type="GO" id="GO:0043041">
    <property type="term" value="P:amino acid activation for nonribosomal peptide biosynthetic process"/>
    <property type="evidence" value="ECO:0007669"/>
    <property type="project" value="TreeGrafter"/>
</dbReference>
<organism evidence="3 4">
    <name type="scientific">Actinokineospora bangkokensis</name>
    <dbReference type="NCBI Taxonomy" id="1193682"/>
    <lineage>
        <taxon>Bacteria</taxon>
        <taxon>Bacillati</taxon>
        <taxon>Actinomycetota</taxon>
        <taxon>Actinomycetes</taxon>
        <taxon>Pseudonocardiales</taxon>
        <taxon>Pseudonocardiaceae</taxon>
        <taxon>Actinokineospora</taxon>
    </lineage>
</organism>
<keyword evidence="4" id="KW-1185">Reference proteome</keyword>
<dbReference type="InterPro" id="IPR045851">
    <property type="entry name" value="AMP-bd_C_sf"/>
</dbReference>